<reference evidence="10" key="2">
    <citation type="journal article" date="2023" name="Plants (Basel)">
        <title>Annotation of the Turnera subulata (Passifloraceae) Draft Genome Reveals the S-Locus Evolved after the Divergence of Turneroideae from Passifloroideae in a Stepwise Manner.</title>
        <authorList>
            <person name="Henning P.M."/>
            <person name="Roalson E.H."/>
            <person name="Mir W."/>
            <person name="McCubbin A.G."/>
            <person name="Shore J.S."/>
        </authorList>
    </citation>
    <scope>NUCLEOTIDE SEQUENCE</scope>
    <source>
        <strain evidence="10">F60SS</strain>
    </source>
</reference>
<proteinExistence type="predicted"/>
<dbReference type="OrthoDB" id="206213at2759"/>
<evidence type="ECO:0000256" key="8">
    <source>
        <dbReference type="SAM" id="Phobius"/>
    </source>
</evidence>
<organism evidence="10 11">
    <name type="scientific">Turnera subulata</name>
    <dbReference type="NCBI Taxonomy" id="218843"/>
    <lineage>
        <taxon>Eukaryota</taxon>
        <taxon>Viridiplantae</taxon>
        <taxon>Streptophyta</taxon>
        <taxon>Embryophyta</taxon>
        <taxon>Tracheophyta</taxon>
        <taxon>Spermatophyta</taxon>
        <taxon>Magnoliopsida</taxon>
        <taxon>eudicotyledons</taxon>
        <taxon>Gunneridae</taxon>
        <taxon>Pentapetalae</taxon>
        <taxon>rosids</taxon>
        <taxon>fabids</taxon>
        <taxon>Malpighiales</taxon>
        <taxon>Passifloraceae</taxon>
        <taxon>Turnera</taxon>
    </lineage>
</organism>
<dbReference type="PANTHER" id="PTHR12992:SF24">
    <property type="entry name" value="PEROXISOMAL COENZYME A DIPHOSPHATASE NUDT7"/>
    <property type="match status" value="1"/>
</dbReference>
<feature type="domain" description="Nudix hydrolase" evidence="9">
    <location>
        <begin position="335"/>
        <end position="472"/>
    </location>
</feature>
<accession>A0A9Q0GEC6</accession>
<dbReference type="GO" id="GO:0006637">
    <property type="term" value="P:acyl-CoA metabolic process"/>
    <property type="evidence" value="ECO:0007669"/>
    <property type="project" value="UniProtKB-ARBA"/>
</dbReference>
<keyword evidence="8" id="KW-0472">Membrane</keyword>
<dbReference type="CDD" id="cd03426">
    <property type="entry name" value="NUDIX_CoAse_Nudt7"/>
    <property type="match status" value="4"/>
</dbReference>
<keyword evidence="11" id="KW-1185">Reference proteome</keyword>
<comment type="cofactor">
    <cofactor evidence="2">
        <name>Mg(2+)</name>
        <dbReference type="ChEBI" id="CHEBI:18420"/>
    </cofactor>
</comment>
<feature type="domain" description="Nudix hydrolase" evidence="9">
    <location>
        <begin position="88"/>
        <end position="244"/>
    </location>
</feature>
<dbReference type="PROSITE" id="PS51462">
    <property type="entry name" value="NUDIX"/>
    <property type="match status" value="4"/>
</dbReference>
<protein>
    <recommendedName>
        <fullName evidence="9">Nudix hydrolase domain-containing protein</fullName>
    </recommendedName>
</protein>
<keyword evidence="3" id="KW-0479">Metal-binding</keyword>
<comment type="cofactor">
    <cofactor evidence="1">
        <name>Mn(2+)</name>
        <dbReference type="ChEBI" id="CHEBI:29035"/>
    </cofactor>
</comment>
<dbReference type="Pfam" id="PF00293">
    <property type="entry name" value="NUDIX"/>
    <property type="match status" value="4"/>
</dbReference>
<dbReference type="InterPro" id="IPR000086">
    <property type="entry name" value="NUDIX_hydrolase_dom"/>
</dbReference>
<keyword evidence="5" id="KW-0460">Magnesium</keyword>
<comment type="caution">
    <text evidence="10">The sequence shown here is derived from an EMBL/GenBank/DDBJ whole genome shotgun (WGS) entry which is preliminary data.</text>
</comment>
<dbReference type="GO" id="GO:0005737">
    <property type="term" value="C:cytoplasm"/>
    <property type="evidence" value="ECO:0007669"/>
    <property type="project" value="UniProtKB-ARBA"/>
</dbReference>
<dbReference type="GO" id="GO:0015937">
    <property type="term" value="P:coenzyme A biosynthetic process"/>
    <property type="evidence" value="ECO:0007669"/>
    <property type="project" value="UniProtKB-ARBA"/>
</dbReference>
<evidence type="ECO:0000256" key="6">
    <source>
        <dbReference type="ARBA" id="ARBA00023211"/>
    </source>
</evidence>
<dbReference type="Proteomes" id="UP001141552">
    <property type="component" value="Unassembled WGS sequence"/>
</dbReference>
<keyword evidence="8" id="KW-1133">Transmembrane helix</keyword>
<dbReference type="GO" id="GO:0008893">
    <property type="term" value="F:guanosine-3',5'-bis(diphosphate) 3'-diphosphatase activity"/>
    <property type="evidence" value="ECO:0007669"/>
    <property type="project" value="UniProtKB-ARBA"/>
</dbReference>
<dbReference type="GO" id="GO:0046872">
    <property type="term" value="F:metal ion binding"/>
    <property type="evidence" value="ECO:0007669"/>
    <property type="project" value="UniProtKB-KW"/>
</dbReference>
<dbReference type="GO" id="GO:0010945">
    <property type="term" value="F:coenzyme A diphosphatase activity"/>
    <property type="evidence" value="ECO:0007669"/>
    <property type="project" value="InterPro"/>
</dbReference>
<keyword evidence="8" id="KW-0812">Transmembrane</keyword>
<name>A0A9Q0GEC6_9ROSI</name>
<keyword evidence="4" id="KW-0378">Hydrolase</keyword>
<reference evidence="10" key="1">
    <citation type="submission" date="2022-02" db="EMBL/GenBank/DDBJ databases">
        <authorList>
            <person name="Henning P.M."/>
            <person name="McCubbin A.G."/>
            <person name="Shore J.S."/>
        </authorList>
    </citation>
    <scope>NUCLEOTIDE SEQUENCE</scope>
    <source>
        <strain evidence="10">F60SS</strain>
        <tissue evidence="10">Leaves</tissue>
    </source>
</reference>
<dbReference type="FunFam" id="3.90.79.10:FF:000036">
    <property type="entry name" value="Nudix hydrolase 11"/>
    <property type="match status" value="4"/>
</dbReference>
<dbReference type="GO" id="GO:0015938">
    <property type="term" value="P:coenzyme A catabolic process"/>
    <property type="evidence" value="ECO:0007669"/>
    <property type="project" value="TreeGrafter"/>
</dbReference>
<evidence type="ECO:0000256" key="3">
    <source>
        <dbReference type="ARBA" id="ARBA00022723"/>
    </source>
</evidence>
<dbReference type="InterPro" id="IPR015797">
    <property type="entry name" value="NUDIX_hydrolase-like_dom_sf"/>
</dbReference>
<sequence length="972" mass="108201">MLSLLRTKLLSSPRLLHQAPIFSLMDSSCGSERLITLAQQLRLYKAPSTPLDEIEEQRIEEAAGKVVSQVGFQESATPVAKDPERFRPKRAAVLVCIFEGDAGDFRVILTKRSARLSTHSGEVSLPGGKADEGDKDDGETATREAKEEIGLDPSLVNVVTVLEPFLSKHLLRVVPVIGILKDKKAFEPNPNPAEVEAVFDAPLEMFLKDENRMVEEREWMGEKYLLHFFDYETGSKKFLIWGLTAGILIRAASVVYQRSPAFVEQNPKFKFPKGMCSNNMDDKSQELIYLAERLRSYKPSSSLVNSTQQKPLPLVENARNPLSKESSSIQEPTRLKRAAVLVCIFQGNDGDLRVILTKRSSTLSSHPGDVALPGGKREEGDADDVETALREAKEEIGLEPSLVDVVTVLEPIWTKVGVPVVPVVGILFDKKAFNPAPNANEVESIFDVPLEMFLKDENRRAEERQWTGDTYLLHFFDFQSGSQRYVIWALTAGIMISVASLHLRRVGPTNKYWVTDICNRRLKEPTGQKSKLDMVEKSQKLISLAQRLRLYKPPQSPNTAIKRLYAVSPDARKKRAAVLVCIFEGNDGDLRVILTRRSSTLSSHAGEVSLPGGKREEGDVDDAGTALREAKEEIGLDPSLVDVVAVLEPYLTKLGVTVIPVVGILFDKKAFTPAPNADEVESVFDVPLEMFLKDENRRALEMRVKGEKFLSHATETCRRRYKMSERKKEEETIGQKSKSVMVEKSQKLISLAQRLRLYKPQSANNAIKRLYAVSPDARKKRAAVLVCIFEGNNGDLRVILTRRSSTLSSHAGEVSLPGGKREEGDADDAGTALREAKEEIGLDPSLVDVVAVLESYLTQHGVTVVPVVGILFDKKAFTPAPNAEEVESVFDVPLEIFLEDENRRAVDAQLMGEKFLCHYFEYQAGSNRYVIWAITAAILITAASLVHKRPPAFLERRPSFWNGIAETEISKL</sequence>
<feature type="domain" description="Nudix hydrolase" evidence="9">
    <location>
        <begin position="779"/>
        <end position="915"/>
    </location>
</feature>
<evidence type="ECO:0000256" key="1">
    <source>
        <dbReference type="ARBA" id="ARBA00001936"/>
    </source>
</evidence>
<gene>
    <name evidence="10" type="ORF">Tsubulata_011859</name>
</gene>
<evidence type="ECO:0000259" key="9">
    <source>
        <dbReference type="PROSITE" id="PS51462"/>
    </source>
</evidence>
<feature type="region of interest" description="Disordered" evidence="7">
    <location>
        <begin position="119"/>
        <end position="145"/>
    </location>
</feature>
<feature type="domain" description="Nudix hydrolase" evidence="9">
    <location>
        <begin position="573"/>
        <end position="708"/>
    </location>
</feature>
<evidence type="ECO:0000256" key="7">
    <source>
        <dbReference type="SAM" id="MobiDB-lite"/>
    </source>
</evidence>
<dbReference type="PANTHER" id="PTHR12992">
    <property type="entry name" value="NUDIX HYDROLASE"/>
    <property type="match status" value="1"/>
</dbReference>
<evidence type="ECO:0000313" key="11">
    <source>
        <dbReference type="Proteomes" id="UP001141552"/>
    </source>
</evidence>
<evidence type="ECO:0000313" key="10">
    <source>
        <dbReference type="EMBL" id="KAJ4846861.1"/>
    </source>
</evidence>
<dbReference type="AlphaFoldDB" id="A0A9Q0GEC6"/>
<feature type="region of interest" description="Disordered" evidence="7">
    <location>
        <begin position="810"/>
        <end position="829"/>
    </location>
</feature>
<dbReference type="SUPFAM" id="SSF55811">
    <property type="entry name" value="Nudix"/>
    <property type="match status" value="4"/>
</dbReference>
<dbReference type="InterPro" id="IPR045121">
    <property type="entry name" value="CoAse"/>
</dbReference>
<dbReference type="EMBL" id="JAKUCV010001323">
    <property type="protein sequence ID" value="KAJ4846861.1"/>
    <property type="molecule type" value="Genomic_DNA"/>
</dbReference>
<evidence type="ECO:0000256" key="4">
    <source>
        <dbReference type="ARBA" id="ARBA00022801"/>
    </source>
</evidence>
<evidence type="ECO:0000256" key="2">
    <source>
        <dbReference type="ARBA" id="ARBA00001946"/>
    </source>
</evidence>
<evidence type="ECO:0000256" key="5">
    <source>
        <dbReference type="ARBA" id="ARBA00022842"/>
    </source>
</evidence>
<feature type="transmembrane region" description="Helical" evidence="8">
    <location>
        <begin position="929"/>
        <end position="947"/>
    </location>
</feature>
<dbReference type="Gene3D" id="3.90.79.10">
    <property type="entry name" value="Nucleoside Triphosphate Pyrophosphohydrolase"/>
    <property type="match status" value="4"/>
</dbReference>
<keyword evidence="6" id="KW-0464">Manganese</keyword>